<gene>
    <name evidence="1" type="ORF">SAMN04487992_105119</name>
</gene>
<accession>A0A1G7GX66</accession>
<proteinExistence type="predicted"/>
<name>A0A1G7GX66_9FLAO</name>
<sequence>MFSFMAASNLFLEYFENHYNTLHYLDLIKLDITNLFQKNHPTISMLGGLVFFALKNVSGRLWSYSIALIKSIALLGSKTLSMI</sequence>
<evidence type="ECO:0000313" key="1">
    <source>
        <dbReference type="EMBL" id="SDE92746.1"/>
    </source>
</evidence>
<reference evidence="2" key="1">
    <citation type="submission" date="2016-10" db="EMBL/GenBank/DDBJ databases">
        <authorList>
            <person name="Varghese N."/>
            <person name="Submissions S."/>
        </authorList>
    </citation>
    <scope>NUCLEOTIDE SEQUENCE [LARGE SCALE GENOMIC DNA]</scope>
    <source>
        <strain evidence="2">DSM 24729</strain>
    </source>
</reference>
<protein>
    <submittedName>
        <fullName evidence="1">Uncharacterized protein</fullName>
    </submittedName>
</protein>
<keyword evidence="2" id="KW-1185">Reference proteome</keyword>
<dbReference type="Proteomes" id="UP000182114">
    <property type="component" value="Unassembled WGS sequence"/>
</dbReference>
<dbReference type="EMBL" id="FNBD01000005">
    <property type="protein sequence ID" value="SDE92746.1"/>
    <property type="molecule type" value="Genomic_DNA"/>
</dbReference>
<organism evidence="1 2">
    <name type="scientific">Cellulophaga baltica</name>
    <dbReference type="NCBI Taxonomy" id="76594"/>
    <lineage>
        <taxon>Bacteria</taxon>
        <taxon>Pseudomonadati</taxon>
        <taxon>Bacteroidota</taxon>
        <taxon>Flavobacteriia</taxon>
        <taxon>Flavobacteriales</taxon>
        <taxon>Flavobacteriaceae</taxon>
        <taxon>Cellulophaga</taxon>
    </lineage>
</organism>
<dbReference type="AlphaFoldDB" id="A0A1G7GX66"/>
<evidence type="ECO:0000313" key="2">
    <source>
        <dbReference type="Proteomes" id="UP000182114"/>
    </source>
</evidence>